<feature type="transmembrane region" description="Helical" evidence="6">
    <location>
        <begin position="46"/>
        <end position="69"/>
    </location>
</feature>
<proteinExistence type="evidence at transcript level"/>
<dbReference type="EMBL" id="BT087581">
    <property type="protein sequence ID" value="ACR37934.1"/>
    <property type="molecule type" value="mRNA"/>
</dbReference>
<dbReference type="GO" id="GO:0005886">
    <property type="term" value="C:plasma membrane"/>
    <property type="evidence" value="ECO:0007669"/>
    <property type="project" value="UniProtKB-ARBA"/>
</dbReference>
<dbReference type="GO" id="GO:0140359">
    <property type="term" value="F:ABC-type transporter activity"/>
    <property type="evidence" value="ECO:0007669"/>
    <property type="project" value="InterPro"/>
</dbReference>
<name>C4J9T4_MAIZE</name>
<accession>C4J9T4</accession>
<protein>
    <recommendedName>
        <fullName evidence="7">ABC-2 type transporter transmembrane domain-containing protein</fullName>
    </recommendedName>
</protein>
<dbReference type="Pfam" id="PF01061">
    <property type="entry name" value="ABC2_membrane"/>
    <property type="match status" value="1"/>
</dbReference>
<evidence type="ECO:0000256" key="3">
    <source>
        <dbReference type="ARBA" id="ARBA00022692"/>
    </source>
</evidence>
<keyword evidence="4 6" id="KW-1133">Transmembrane helix</keyword>
<dbReference type="PANTHER" id="PTHR19241">
    <property type="entry name" value="ATP-BINDING CASSETTE TRANSPORTER"/>
    <property type="match status" value="1"/>
</dbReference>
<reference evidence="8" key="1">
    <citation type="journal article" date="2009" name="PLoS Genet.">
        <title>Sequencing, mapping, and analysis of 27,455 maize full-length cDNAs.</title>
        <authorList>
            <person name="Soderlund C."/>
            <person name="Descour A."/>
            <person name="Kudrna D."/>
            <person name="Bomhoff M."/>
            <person name="Boyd L."/>
            <person name="Currie J."/>
            <person name="Angelova A."/>
            <person name="Collura K."/>
            <person name="Wissotski M."/>
            <person name="Ashley E."/>
            <person name="Morrow D."/>
            <person name="Fernandes J."/>
            <person name="Walbot V."/>
            <person name="Yu Y."/>
        </authorList>
    </citation>
    <scope>NUCLEOTIDE SEQUENCE</scope>
    <source>
        <strain evidence="8">B73</strain>
    </source>
</reference>
<evidence type="ECO:0000259" key="7">
    <source>
        <dbReference type="Pfam" id="PF01061"/>
    </source>
</evidence>
<feature type="transmembrane region" description="Helical" evidence="6">
    <location>
        <begin position="20"/>
        <end position="39"/>
    </location>
</feature>
<evidence type="ECO:0000256" key="4">
    <source>
        <dbReference type="ARBA" id="ARBA00022989"/>
    </source>
</evidence>
<keyword evidence="3 6" id="KW-0812">Transmembrane</keyword>
<feature type="domain" description="ABC-2 type transporter transmembrane" evidence="7">
    <location>
        <begin position="4"/>
        <end position="98"/>
    </location>
</feature>
<feature type="transmembrane region" description="Helical" evidence="6">
    <location>
        <begin position="75"/>
        <end position="97"/>
    </location>
</feature>
<evidence type="ECO:0000313" key="8">
    <source>
        <dbReference type="EMBL" id="ACR37934.1"/>
    </source>
</evidence>
<evidence type="ECO:0000256" key="6">
    <source>
        <dbReference type="SAM" id="Phobius"/>
    </source>
</evidence>
<dbReference type="AlphaFoldDB" id="C4J9T4"/>
<keyword evidence="5 6" id="KW-0472">Membrane</keyword>
<dbReference type="InterPro" id="IPR013525">
    <property type="entry name" value="ABC2_TM"/>
</dbReference>
<sequence length="111" mass="12823">MHPFKGSFDIWFWQTCVEVIYTILQGILYTVIIYAMIGYDWKADKFFYFLFFITASFNYFTLFGMMLVACTPSALLANILITFALPLWNLFAGFLIVRPVSMQATLLGSKI</sequence>
<evidence type="ECO:0000256" key="1">
    <source>
        <dbReference type="ARBA" id="ARBA00004141"/>
    </source>
</evidence>
<organism evidence="8">
    <name type="scientific">Zea mays</name>
    <name type="common">Maize</name>
    <dbReference type="NCBI Taxonomy" id="4577"/>
    <lineage>
        <taxon>Eukaryota</taxon>
        <taxon>Viridiplantae</taxon>
        <taxon>Streptophyta</taxon>
        <taxon>Embryophyta</taxon>
        <taxon>Tracheophyta</taxon>
        <taxon>Spermatophyta</taxon>
        <taxon>Magnoliopsida</taxon>
        <taxon>Liliopsida</taxon>
        <taxon>Poales</taxon>
        <taxon>Poaceae</taxon>
        <taxon>PACMAD clade</taxon>
        <taxon>Panicoideae</taxon>
        <taxon>Andropogonodae</taxon>
        <taxon>Andropogoneae</taxon>
        <taxon>Tripsacinae</taxon>
        <taxon>Zea</taxon>
    </lineage>
</organism>
<keyword evidence="2" id="KW-0813">Transport</keyword>
<evidence type="ECO:0000256" key="2">
    <source>
        <dbReference type="ARBA" id="ARBA00022448"/>
    </source>
</evidence>
<evidence type="ECO:0000256" key="5">
    <source>
        <dbReference type="ARBA" id="ARBA00023136"/>
    </source>
</evidence>
<comment type="subcellular location">
    <subcellularLocation>
        <location evidence="1">Membrane</location>
        <topology evidence="1">Multi-pass membrane protein</topology>
    </subcellularLocation>
</comment>